<protein>
    <submittedName>
        <fullName evidence="9">SusC/RagA family TonB-linked outer membrane protein</fullName>
    </submittedName>
</protein>
<dbReference type="Pfam" id="PF07715">
    <property type="entry name" value="Plug"/>
    <property type="match status" value="1"/>
</dbReference>
<keyword evidence="10" id="KW-1185">Reference proteome</keyword>
<dbReference type="InterPro" id="IPR012910">
    <property type="entry name" value="Plug_dom"/>
</dbReference>
<feature type="domain" description="TonB-dependent receptor plug" evidence="8">
    <location>
        <begin position="118"/>
        <end position="226"/>
    </location>
</feature>
<dbReference type="SUPFAM" id="SSF56935">
    <property type="entry name" value="Porins"/>
    <property type="match status" value="1"/>
</dbReference>
<comment type="subcellular location">
    <subcellularLocation>
        <location evidence="1 7">Cell outer membrane</location>
        <topology evidence="1 7">Multi-pass membrane protein</topology>
    </subcellularLocation>
</comment>
<evidence type="ECO:0000259" key="8">
    <source>
        <dbReference type="Pfam" id="PF07715"/>
    </source>
</evidence>
<evidence type="ECO:0000256" key="3">
    <source>
        <dbReference type="ARBA" id="ARBA00022452"/>
    </source>
</evidence>
<sequence length="1072" mass="119742">MKHFIILLSILFIGVQYISAQENFIVSGKITNENNELLPAVTIHESNNGRSAISREKGIFQIKVQRFPDTLLVSRIGYQLKKIIVRNSSAPLTITLLTDNVALEDVTINTGFQQLKTNEVNGSYVVIDNKKLNQQTGVNILQRLNGVASGVLFNLGKANNNPQNTTGITIRGLSTINGPLDPLIVVDNFIYDGDINNINPNDVQSITVLKDAAATSIWGARAGNGVIVITTKQAKFNQKLQVDFNSDLITTDKPNLYFQPQISSADYIDLEQFLFNKGYYNSSINSYYRPALSPAVEVFLARQNGAISAADSATQINTLKSIDNRDAFTKYFYRKGLTQQYALNLRGGSSNLSWLISGNFGKDANNLKAAYQKANLHLENTYKPIKNLSLNIGLYYTNSTNTSGEPDYNTVSQINGNVHIPYLQLVGSTGDAIATPHYYRLGYIDTVGAGRLMDWNYYPLTDWTHASAKNNIEDVIAHVKLQYQIVRGLNLNIIYQYQRQQTHNKIIFDTASYFARDLINSFSQINTQTGTVKYIVPIGAILSETNSNEYAQDLRGQLNFDRSFNDNNQLSAIAGFEFRSTSNDDKNNYYYGYVQDPLSIANVDVVNSYPTYVTGNYSQLTGAGDPSQFYYRFVSLFGNASYIYKHKYVLSGSFRKDGSNIFGANTNDKWKPLWSAGLGWELSKESFFHVHWLNHLKLSATMGYSGNVDLSKTALPVGGSGTNNSTQLPYIRINSINNPDLKWEQAYQSNLRIDFTTIHNILSGSLEYYHKKGTDLYGETPYDYTTWGEQSTIVKNVAAMVGNGVDINLHSNNINRSFKWTTDFWMSYNTDKTTSYATDAVSQLASLGSGTTITPIVGKPLYAIGAYKWGGLDNQGNPRGYLNDTLSEDYISILQSNTTDGIKGNSFEYIGPANPTFYGSILNEFAYKRISLSFNITYKFGYYLLKPSLSYLNLINTGTDGADYAKRWQQPGDENKTNVPGFSYPINEYRDAFYNGADINVVKGDHIRLQFINLSYSIFKDKDNAALKGLEVYLNAANLGILWRANKDGVDPDYPNTPPVPKAYTIGFRANF</sequence>
<evidence type="ECO:0000256" key="2">
    <source>
        <dbReference type="ARBA" id="ARBA00022448"/>
    </source>
</evidence>
<evidence type="ECO:0000313" key="10">
    <source>
        <dbReference type="Proteomes" id="UP000266118"/>
    </source>
</evidence>
<evidence type="ECO:0000313" key="9">
    <source>
        <dbReference type="EMBL" id="AYD49070.1"/>
    </source>
</evidence>
<dbReference type="AlphaFoldDB" id="A0A386HUF0"/>
<dbReference type="Gene3D" id="2.170.130.10">
    <property type="entry name" value="TonB-dependent receptor, plug domain"/>
    <property type="match status" value="1"/>
</dbReference>
<dbReference type="Gene3D" id="2.40.170.20">
    <property type="entry name" value="TonB-dependent receptor, beta-barrel domain"/>
    <property type="match status" value="1"/>
</dbReference>
<name>A0A386HUF0_9BACT</name>
<dbReference type="OrthoDB" id="9768177at2"/>
<dbReference type="InterPro" id="IPR023997">
    <property type="entry name" value="TonB-dep_OMP_SusC/RagA_CS"/>
</dbReference>
<organism evidence="9 10">
    <name type="scientific">Arachidicoccus soli</name>
    <dbReference type="NCBI Taxonomy" id="2341117"/>
    <lineage>
        <taxon>Bacteria</taxon>
        <taxon>Pseudomonadati</taxon>
        <taxon>Bacteroidota</taxon>
        <taxon>Chitinophagia</taxon>
        <taxon>Chitinophagales</taxon>
        <taxon>Chitinophagaceae</taxon>
        <taxon>Arachidicoccus</taxon>
    </lineage>
</organism>
<dbReference type="InterPro" id="IPR039426">
    <property type="entry name" value="TonB-dep_rcpt-like"/>
</dbReference>
<accession>A0A386HUF0</accession>
<dbReference type="KEGG" id="ark:D6B99_16465"/>
<dbReference type="InterPro" id="IPR037066">
    <property type="entry name" value="Plug_dom_sf"/>
</dbReference>
<evidence type="ECO:0000256" key="7">
    <source>
        <dbReference type="PROSITE-ProRule" id="PRU01360"/>
    </source>
</evidence>
<keyword evidence="2 7" id="KW-0813">Transport</keyword>
<dbReference type="InterPro" id="IPR023996">
    <property type="entry name" value="TonB-dep_OMP_SusC/RagA"/>
</dbReference>
<dbReference type="NCBIfam" id="TIGR04056">
    <property type="entry name" value="OMP_RagA_SusC"/>
    <property type="match status" value="1"/>
</dbReference>
<dbReference type="InterPro" id="IPR008969">
    <property type="entry name" value="CarboxyPept-like_regulatory"/>
</dbReference>
<keyword evidence="6 7" id="KW-0998">Cell outer membrane</keyword>
<evidence type="ECO:0000256" key="5">
    <source>
        <dbReference type="ARBA" id="ARBA00023136"/>
    </source>
</evidence>
<dbReference type="SUPFAM" id="SSF49464">
    <property type="entry name" value="Carboxypeptidase regulatory domain-like"/>
    <property type="match status" value="1"/>
</dbReference>
<dbReference type="PROSITE" id="PS52016">
    <property type="entry name" value="TONB_DEPENDENT_REC_3"/>
    <property type="match status" value="1"/>
</dbReference>
<comment type="similarity">
    <text evidence="7">Belongs to the TonB-dependent receptor family.</text>
</comment>
<dbReference type="EMBL" id="CP032489">
    <property type="protein sequence ID" value="AYD49070.1"/>
    <property type="molecule type" value="Genomic_DNA"/>
</dbReference>
<keyword evidence="5 7" id="KW-0472">Membrane</keyword>
<evidence type="ECO:0000256" key="1">
    <source>
        <dbReference type="ARBA" id="ARBA00004571"/>
    </source>
</evidence>
<keyword evidence="4 7" id="KW-0812">Transmembrane</keyword>
<gene>
    <name evidence="9" type="ORF">D6B99_16465</name>
</gene>
<proteinExistence type="inferred from homology"/>
<evidence type="ECO:0000256" key="4">
    <source>
        <dbReference type="ARBA" id="ARBA00022692"/>
    </source>
</evidence>
<keyword evidence="3 7" id="KW-1134">Transmembrane beta strand</keyword>
<dbReference type="InterPro" id="IPR036942">
    <property type="entry name" value="Beta-barrel_TonB_sf"/>
</dbReference>
<dbReference type="NCBIfam" id="TIGR04057">
    <property type="entry name" value="SusC_RagA_signa"/>
    <property type="match status" value="1"/>
</dbReference>
<dbReference type="Pfam" id="PF13715">
    <property type="entry name" value="CarbopepD_reg_2"/>
    <property type="match status" value="1"/>
</dbReference>
<dbReference type="RefSeq" id="WP_119990437.1">
    <property type="nucleotide sequence ID" value="NZ_CP032489.1"/>
</dbReference>
<dbReference type="GO" id="GO:0009279">
    <property type="term" value="C:cell outer membrane"/>
    <property type="evidence" value="ECO:0007669"/>
    <property type="project" value="UniProtKB-SubCell"/>
</dbReference>
<dbReference type="Proteomes" id="UP000266118">
    <property type="component" value="Chromosome"/>
</dbReference>
<evidence type="ECO:0000256" key="6">
    <source>
        <dbReference type="ARBA" id="ARBA00023237"/>
    </source>
</evidence>
<reference evidence="9 10" key="1">
    <citation type="submission" date="2018-09" db="EMBL/GenBank/DDBJ databases">
        <title>Arachidicoccus sp. nov., a bacterium isolated from soil.</title>
        <authorList>
            <person name="Weon H.-Y."/>
            <person name="Kwon S.-W."/>
            <person name="Lee S.A."/>
        </authorList>
    </citation>
    <scope>NUCLEOTIDE SEQUENCE [LARGE SCALE GENOMIC DNA]</scope>
    <source>
        <strain evidence="9 10">KIS59-12</strain>
    </source>
</reference>